<evidence type="ECO:0000256" key="3">
    <source>
        <dbReference type="ARBA" id="ARBA00022741"/>
    </source>
</evidence>
<name>A0A077YWC5_TRITR</name>
<feature type="region of interest" description="Disordered" evidence="7">
    <location>
        <begin position="602"/>
        <end position="667"/>
    </location>
</feature>
<dbReference type="STRING" id="36087.A0A077YWC5"/>
<reference evidence="9" key="2">
    <citation type="submission" date="2014-03" db="EMBL/GenBank/DDBJ databases">
        <title>The whipworm genome and dual-species transcriptomics of an intimate host-pathogen interaction.</title>
        <authorList>
            <person name="Foth B.J."/>
            <person name="Tsai I.J."/>
            <person name="Reid A.J."/>
            <person name="Bancroft A.J."/>
            <person name="Nichol S."/>
            <person name="Tracey A."/>
            <person name="Holroyd N."/>
            <person name="Cotton J.A."/>
            <person name="Stanley E.J."/>
            <person name="Zarowiecki M."/>
            <person name="Liu J.Z."/>
            <person name="Huckvale T."/>
            <person name="Cooper P.J."/>
            <person name="Grencis R.K."/>
            <person name="Berriman M."/>
        </authorList>
    </citation>
    <scope>NUCLEOTIDE SEQUENCE [LARGE SCALE GENOMIC DNA]</scope>
</reference>
<evidence type="ECO:0000256" key="7">
    <source>
        <dbReference type="SAM" id="MobiDB-lite"/>
    </source>
</evidence>
<keyword evidence="5 6" id="KW-0067">ATP-binding</keyword>
<dbReference type="GO" id="GO:0005634">
    <property type="term" value="C:nucleus"/>
    <property type="evidence" value="ECO:0007669"/>
    <property type="project" value="TreeGrafter"/>
</dbReference>
<evidence type="ECO:0000259" key="8">
    <source>
        <dbReference type="PROSITE" id="PS50011"/>
    </source>
</evidence>
<feature type="compositionally biased region" description="Polar residues" evidence="7">
    <location>
        <begin position="656"/>
        <end position="667"/>
    </location>
</feature>
<feature type="domain" description="Protein kinase" evidence="8">
    <location>
        <begin position="75"/>
        <end position="340"/>
    </location>
</feature>
<feature type="binding site" evidence="6">
    <location>
        <position position="104"/>
    </location>
    <ligand>
        <name>ATP</name>
        <dbReference type="ChEBI" id="CHEBI:30616"/>
    </ligand>
</feature>
<dbReference type="Proteomes" id="UP000030665">
    <property type="component" value="Unassembled WGS sequence"/>
</dbReference>
<dbReference type="Gene3D" id="3.30.200.20">
    <property type="entry name" value="Phosphorylase Kinase, domain 1"/>
    <property type="match status" value="1"/>
</dbReference>
<keyword evidence="4 9" id="KW-0418">Kinase</keyword>
<feature type="compositionally biased region" description="Low complexity" evidence="7">
    <location>
        <begin position="521"/>
        <end position="532"/>
    </location>
</feature>
<dbReference type="Pfam" id="PF00069">
    <property type="entry name" value="Pkinase"/>
    <property type="match status" value="1"/>
</dbReference>
<dbReference type="InterPro" id="IPR000719">
    <property type="entry name" value="Prot_kinase_dom"/>
</dbReference>
<gene>
    <name evidence="9" type="ORF">TTRE_0000060101</name>
</gene>
<dbReference type="GO" id="GO:0004674">
    <property type="term" value="F:protein serine/threonine kinase activity"/>
    <property type="evidence" value="ECO:0007669"/>
    <property type="project" value="UniProtKB-KW"/>
</dbReference>
<feature type="compositionally biased region" description="Polar residues" evidence="7">
    <location>
        <begin position="443"/>
        <end position="470"/>
    </location>
</feature>
<protein>
    <submittedName>
        <fullName evidence="9">Pkinase domain containing protein</fullName>
    </submittedName>
</protein>
<feature type="region of interest" description="Disordered" evidence="7">
    <location>
        <begin position="419"/>
        <end position="470"/>
    </location>
</feature>
<evidence type="ECO:0000313" key="10">
    <source>
        <dbReference type="Proteomes" id="UP000030665"/>
    </source>
</evidence>
<keyword evidence="2" id="KW-0808">Transferase</keyword>
<dbReference type="PANTHER" id="PTHR22974">
    <property type="entry name" value="MIXED LINEAGE PROTEIN KINASE"/>
    <property type="match status" value="1"/>
</dbReference>
<accession>A0A077YWC5</accession>
<dbReference type="AlphaFoldDB" id="A0A077YWC5"/>
<dbReference type="EMBL" id="HG805819">
    <property type="protein sequence ID" value="CDW52342.1"/>
    <property type="molecule type" value="Genomic_DNA"/>
</dbReference>
<dbReference type="GO" id="GO:0000776">
    <property type="term" value="C:kinetochore"/>
    <property type="evidence" value="ECO:0007669"/>
    <property type="project" value="TreeGrafter"/>
</dbReference>
<feature type="region of interest" description="Disordered" evidence="7">
    <location>
        <begin position="488"/>
        <end position="532"/>
    </location>
</feature>
<dbReference type="GO" id="GO:0007059">
    <property type="term" value="P:chromosome segregation"/>
    <property type="evidence" value="ECO:0007669"/>
    <property type="project" value="TreeGrafter"/>
</dbReference>
<dbReference type="InterPro" id="IPR011009">
    <property type="entry name" value="Kinase-like_dom_sf"/>
</dbReference>
<evidence type="ECO:0000256" key="6">
    <source>
        <dbReference type="PROSITE-ProRule" id="PRU10141"/>
    </source>
</evidence>
<dbReference type="PROSITE" id="PS00108">
    <property type="entry name" value="PROTEIN_KINASE_ST"/>
    <property type="match status" value="1"/>
</dbReference>
<dbReference type="InterPro" id="IPR017441">
    <property type="entry name" value="Protein_kinase_ATP_BS"/>
</dbReference>
<dbReference type="GO" id="GO:0034501">
    <property type="term" value="P:protein localization to kinetochore"/>
    <property type="evidence" value="ECO:0007669"/>
    <property type="project" value="TreeGrafter"/>
</dbReference>
<dbReference type="SUPFAM" id="SSF56112">
    <property type="entry name" value="Protein kinase-like (PK-like)"/>
    <property type="match status" value="1"/>
</dbReference>
<feature type="compositionally biased region" description="Basic and acidic residues" evidence="7">
    <location>
        <begin position="421"/>
        <end position="432"/>
    </location>
</feature>
<keyword evidence="3 6" id="KW-0547">Nucleotide-binding</keyword>
<feature type="compositionally biased region" description="Polar residues" evidence="7">
    <location>
        <begin position="630"/>
        <end position="639"/>
    </location>
</feature>
<proteinExistence type="predicted"/>
<keyword evidence="1" id="KW-0723">Serine/threonine-protein kinase</keyword>
<dbReference type="FunFam" id="3.30.200.20:FF:000131">
    <property type="entry name" value="Dual specificity protein kinase TTK"/>
    <property type="match status" value="1"/>
</dbReference>
<organism evidence="9 10">
    <name type="scientific">Trichuris trichiura</name>
    <name type="common">Whipworm</name>
    <name type="synonym">Trichocephalus trichiurus</name>
    <dbReference type="NCBI Taxonomy" id="36087"/>
    <lineage>
        <taxon>Eukaryota</taxon>
        <taxon>Metazoa</taxon>
        <taxon>Ecdysozoa</taxon>
        <taxon>Nematoda</taxon>
        <taxon>Enoplea</taxon>
        <taxon>Dorylaimia</taxon>
        <taxon>Trichinellida</taxon>
        <taxon>Trichuridae</taxon>
        <taxon>Trichuris</taxon>
    </lineage>
</organism>
<evidence type="ECO:0000313" key="9">
    <source>
        <dbReference type="EMBL" id="CDW52342.1"/>
    </source>
</evidence>
<evidence type="ECO:0000256" key="1">
    <source>
        <dbReference type="ARBA" id="ARBA00022527"/>
    </source>
</evidence>
<dbReference type="GO" id="GO:0033316">
    <property type="term" value="P:meiotic spindle assembly checkpoint signaling"/>
    <property type="evidence" value="ECO:0007669"/>
    <property type="project" value="TreeGrafter"/>
</dbReference>
<dbReference type="GO" id="GO:0005524">
    <property type="term" value="F:ATP binding"/>
    <property type="evidence" value="ECO:0007669"/>
    <property type="project" value="UniProtKB-UniRule"/>
</dbReference>
<reference evidence="9" key="1">
    <citation type="submission" date="2014-01" db="EMBL/GenBank/DDBJ databases">
        <authorList>
            <person name="Aslett M."/>
        </authorList>
    </citation>
    <scope>NUCLEOTIDE SEQUENCE</scope>
</reference>
<evidence type="ECO:0000256" key="2">
    <source>
        <dbReference type="ARBA" id="ARBA00022679"/>
    </source>
</evidence>
<evidence type="ECO:0000256" key="4">
    <source>
        <dbReference type="ARBA" id="ARBA00022777"/>
    </source>
</evidence>
<sequence length="827" mass="92910">MRTCTERLDNPCAQAADGNTIDSQVPELRDLKEKRNIFSQTETTEKAKKTPSELTKSATELRSTARIIELHGKTYSVGKRIGEGGTAKVYIVTDMDSNREYALKWIDLINCDKLQMKVLNREIEILEKLKQVDLVVKLIDHKYKQNEYLIMLLERGRVDLSTHFKTFDYKMSPRMIVRYWLGMLRAVNEIHKIGVIHADLKPSNFVLSEGKVKLIDFGISNLLQSEHRSVTQIALLGTVGYMSPEALCARQEGDMEKIKVSTKTDVWSLGTILYRLIYGKLPFDHIGNIAAQIMATCNPKIPIALPDTSYPFARDALACCLHRNPRKRSTVENLISHPYVTQYFPNSADLHGKTGPAMTTLAPPRENLKYTKPWLYYKSGVEFLNDFWPMSPIETDERMLYGPGHVQRMLKRFAEIAEQSVDSRRGRSDVSHSRRLRSADNLPCSNSTSITPSHRHSSCPTVSADISATPSSVQQLKRKFEYLSASAVAHGMSKPKSRNTSSDRMDKANSPSRPTARRSSEMTTSSTSNSSSYCLSDVFGDVSYLSTDRDESSTSESTASKYAVQKLTKKIASGDKPKMATKAQEPASGLTEMNALLEKFRQNRSRRASSESVNGRDPAPTVQMKCDIAKSTNECTSSPEHPDSGGSGSASRASHHQSTLRPSTPMKSRQILADRYNEQNSRLDVTSSTCPSSMKELRQIAFVVASYLSQPRRDSSSYHYECPFADSDSECSSYGPEERDKHYDFDGAYVVPRKSSLISRKDVVKYKENYVGFSAEPPVAYVYLEETEAEVAGLWQAGKDISIDLYFHIKEQMRQERSSVTDDDYSQ</sequence>
<evidence type="ECO:0000256" key="5">
    <source>
        <dbReference type="ARBA" id="ARBA00022840"/>
    </source>
</evidence>
<keyword evidence="10" id="KW-1185">Reference proteome</keyword>
<dbReference type="OrthoDB" id="20524at2759"/>
<dbReference type="GO" id="GO:0007094">
    <property type="term" value="P:mitotic spindle assembly checkpoint signaling"/>
    <property type="evidence" value="ECO:0007669"/>
    <property type="project" value="TreeGrafter"/>
</dbReference>
<dbReference type="Gene3D" id="1.10.510.10">
    <property type="entry name" value="Transferase(Phosphotransferase) domain 1"/>
    <property type="match status" value="1"/>
</dbReference>
<dbReference type="PANTHER" id="PTHR22974:SF21">
    <property type="entry name" value="DUAL SPECIFICITY PROTEIN KINASE TTK"/>
    <property type="match status" value="1"/>
</dbReference>
<dbReference type="PROSITE" id="PS00107">
    <property type="entry name" value="PROTEIN_KINASE_ATP"/>
    <property type="match status" value="1"/>
</dbReference>
<dbReference type="PROSITE" id="PS50011">
    <property type="entry name" value="PROTEIN_KINASE_DOM"/>
    <property type="match status" value="1"/>
</dbReference>
<dbReference type="SMART" id="SM00220">
    <property type="entry name" value="S_TKc"/>
    <property type="match status" value="1"/>
</dbReference>
<dbReference type="InterPro" id="IPR008271">
    <property type="entry name" value="Ser/Thr_kinase_AS"/>
</dbReference>
<dbReference type="GO" id="GO:0004712">
    <property type="term" value="F:protein serine/threonine/tyrosine kinase activity"/>
    <property type="evidence" value="ECO:0007669"/>
    <property type="project" value="TreeGrafter"/>
</dbReference>